<evidence type="ECO:0000313" key="3">
    <source>
        <dbReference type="Proteomes" id="UP000247702"/>
    </source>
</evidence>
<keyword evidence="3" id="KW-1185">Reference proteome</keyword>
<dbReference type="InterPro" id="IPR036047">
    <property type="entry name" value="F-box-like_dom_sf"/>
</dbReference>
<comment type="caution">
    <text evidence="1">The sequence shown here is derived from an EMBL/GenBank/DDBJ whole genome shotgun (WGS) entry which is preliminary data.</text>
</comment>
<reference evidence="1 3" key="1">
    <citation type="submission" date="2017-11" db="EMBL/GenBank/DDBJ databases">
        <title>The genome of Rhizophagus clarus HR1 reveals common genetic basis of auxotrophy among arbuscular mycorrhizal fungi.</title>
        <authorList>
            <person name="Kobayashi Y."/>
        </authorList>
    </citation>
    <scope>NUCLEOTIDE SEQUENCE [LARGE SCALE GENOMIC DNA]</scope>
    <source>
        <strain evidence="1 3">HR1</strain>
    </source>
</reference>
<dbReference type="Proteomes" id="UP000615446">
    <property type="component" value="Unassembled WGS sequence"/>
</dbReference>
<dbReference type="Proteomes" id="UP000247702">
    <property type="component" value="Unassembled WGS sequence"/>
</dbReference>
<accession>A0A2Z6QLR8</accession>
<dbReference type="Gene3D" id="3.80.10.10">
    <property type="entry name" value="Ribonuclease Inhibitor"/>
    <property type="match status" value="1"/>
</dbReference>
<proteinExistence type="predicted"/>
<name>A0A2Z6QLR8_9GLOM</name>
<gene>
    <name evidence="2" type="ORF">RCL2_002685400</name>
    <name evidence="1" type="ORF">RclHR1_13150005</name>
</gene>
<evidence type="ECO:0000313" key="2">
    <source>
        <dbReference type="EMBL" id="GET00400.1"/>
    </source>
</evidence>
<dbReference type="AlphaFoldDB" id="A0A2Z6QLR8"/>
<dbReference type="OrthoDB" id="2344632at2759"/>
<reference evidence="2" key="2">
    <citation type="submission" date="2019-10" db="EMBL/GenBank/DDBJ databases">
        <title>Conservation and host-specific expression of non-tandemly repeated heterogenous ribosome RNA gene in arbuscular mycorrhizal fungi.</title>
        <authorList>
            <person name="Maeda T."/>
            <person name="Kobayashi Y."/>
            <person name="Nakagawa T."/>
            <person name="Ezawa T."/>
            <person name="Yamaguchi K."/>
            <person name="Bino T."/>
            <person name="Nishimoto Y."/>
            <person name="Shigenobu S."/>
            <person name="Kawaguchi M."/>
        </authorList>
    </citation>
    <scope>NUCLEOTIDE SEQUENCE</scope>
    <source>
        <strain evidence="2">HR1</strain>
    </source>
</reference>
<dbReference type="EMBL" id="BLAL01000285">
    <property type="protein sequence ID" value="GET00400.1"/>
    <property type="molecule type" value="Genomic_DNA"/>
</dbReference>
<dbReference type="SUPFAM" id="SSF52047">
    <property type="entry name" value="RNI-like"/>
    <property type="match status" value="1"/>
</dbReference>
<dbReference type="SUPFAM" id="SSF81383">
    <property type="entry name" value="F-box domain"/>
    <property type="match status" value="1"/>
</dbReference>
<protein>
    <recommendedName>
        <fullName evidence="4">F-box domain-containing protein</fullName>
    </recommendedName>
</protein>
<dbReference type="EMBL" id="BEXD01000353">
    <property type="protein sequence ID" value="GBB86749.1"/>
    <property type="molecule type" value="Genomic_DNA"/>
</dbReference>
<evidence type="ECO:0008006" key="4">
    <source>
        <dbReference type="Google" id="ProtNLM"/>
    </source>
</evidence>
<sequence>MLKLPTDCLNEIFEFLENDKFTLYSCILVNRFWCEVSVRIFWRDIWNYSISNFRTLVACLPNESKEILYKNGIIISTPTLKTPIFNYASFCKNLSVNRVHYKIEKLLNNQQNIHNKTHIVTQEIFKMFMKEISSLKSLAFFPYINVTFNLYPGANDCLKNLSELHCNSNIPTEFFYQLSQICCNIQFFTLEFNVNSNVSNGIADLISIQKNLKCFDIYGGDHRIPLSFIADLSILQVLELSFENDECFGDFEKLQYASFPQLRILKIKAKYPRVELLIKFLENNGKNLKEICIGEYTTCCDNSLNLAIAKFCPNLRKISTGIENNELETLKIIFNSCKNLESVKIWCGGKFLSEKEVLEAFAKYSQNIYELILYHLFEVRFELLPEELESFFVSFAVRKPQKPLSLVVVNYDANSLDTNLENIDIINKYIKLGVIKKFKVTDFEDEEYN</sequence>
<dbReference type="InterPro" id="IPR032675">
    <property type="entry name" value="LRR_dom_sf"/>
</dbReference>
<evidence type="ECO:0000313" key="1">
    <source>
        <dbReference type="EMBL" id="GBB86749.1"/>
    </source>
</evidence>
<organism evidence="1 3">
    <name type="scientific">Rhizophagus clarus</name>
    <dbReference type="NCBI Taxonomy" id="94130"/>
    <lineage>
        <taxon>Eukaryota</taxon>
        <taxon>Fungi</taxon>
        <taxon>Fungi incertae sedis</taxon>
        <taxon>Mucoromycota</taxon>
        <taxon>Glomeromycotina</taxon>
        <taxon>Glomeromycetes</taxon>
        <taxon>Glomerales</taxon>
        <taxon>Glomeraceae</taxon>
        <taxon>Rhizophagus</taxon>
    </lineage>
</organism>